<sequence length="406" mass="45597">MEQPQQPHLLLSESKQVAVHNSASRSDNNRSNSRIQGHQQLLFSCICCCLALFSAAALSTATAMPQSASSATAALSAAAKFSSFGRPGCLCRPHNPHHPQQAFCASQFALKVKIRRSVGWWQSNDGSESGILYQVLIKSVFRNTLQRLSLQKGRLVRFLFYGNTDVCGLGDIKQPNASMITTRLRIQQSYLVTGNFNSYGLPALSKCSWVAFWPKKRQRRVTAKTFKGNFVSNIQSRYLRGGVYENSCLKCQIASFGDRVGSTDMVTCRYNLDRDPSACYPRYAYCAMHYNPYTYARRCEWHTTSLSHYTKCQENNVMYEANWKGIKGGKRIRHNCTKSKKVLRTSQDLSARPYRAFDWLTVGTPPCARPITMDRQSVLASRTRCRTSAKSGRNALRNTAAIIGSR</sequence>
<dbReference type="GO" id="GO:0005576">
    <property type="term" value="C:extracellular region"/>
    <property type="evidence" value="ECO:0007669"/>
    <property type="project" value="UniProtKB-SubCell"/>
</dbReference>
<feature type="disulfide bond" evidence="5">
    <location>
        <begin position="91"/>
        <end position="207"/>
    </location>
</feature>
<evidence type="ECO:0000313" key="8">
    <source>
        <dbReference type="WBParaSite" id="maker-uti_cns_0013796-snap-gene-0.1-mRNA-1"/>
    </source>
</evidence>
<dbReference type="Pfam" id="PF00965">
    <property type="entry name" value="TIMP"/>
    <property type="match status" value="1"/>
</dbReference>
<dbReference type="InterPro" id="IPR001134">
    <property type="entry name" value="Netrin_domain"/>
</dbReference>
<keyword evidence="2" id="KW-0964">Secreted</keyword>
<feature type="disulfide bond" evidence="5">
    <location>
        <begin position="89"/>
        <end position="167"/>
    </location>
</feature>
<keyword evidence="3 5" id="KW-1015">Disulfide bond</keyword>
<name>A0A1I8ILP4_9PLAT</name>
<dbReference type="Proteomes" id="UP000095280">
    <property type="component" value="Unplaced"/>
</dbReference>
<comment type="subcellular location">
    <subcellularLocation>
        <location evidence="1">Secreted</location>
    </subcellularLocation>
</comment>
<keyword evidence="7" id="KW-1185">Reference proteome</keyword>
<evidence type="ECO:0000256" key="2">
    <source>
        <dbReference type="ARBA" id="ARBA00022525"/>
    </source>
</evidence>
<keyword evidence="4" id="KW-0862">Zinc</keyword>
<protein>
    <submittedName>
        <fullName evidence="8">NTR domain-containing protein</fullName>
    </submittedName>
</protein>
<feature type="domain" description="NTR" evidence="6">
    <location>
        <begin position="89"/>
        <end position="248"/>
    </location>
</feature>
<feature type="binding site" evidence="4">
    <location>
        <position position="89"/>
    </location>
    <ligand>
        <name>Zn(2+)</name>
        <dbReference type="ChEBI" id="CHEBI:29105"/>
        <note>ligand shared with metalloproteinase partner</note>
    </ligand>
</feature>
<dbReference type="SUPFAM" id="SSF50242">
    <property type="entry name" value="TIMP-like"/>
    <property type="match status" value="1"/>
</dbReference>
<evidence type="ECO:0000259" key="6">
    <source>
        <dbReference type="PROSITE" id="PS50189"/>
    </source>
</evidence>
<proteinExistence type="predicted"/>
<organism evidence="7 8">
    <name type="scientific">Macrostomum lignano</name>
    <dbReference type="NCBI Taxonomy" id="282301"/>
    <lineage>
        <taxon>Eukaryota</taxon>
        <taxon>Metazoa</taxon>
        <taxon>Spiralia</taxon>
        <taxon>Lophotrochozoa</taxon>
        <taxon>Platyhelminthes</taxon>
        <taxon>Rhabditophora</taxon>
        <taxon>Macrostomorpha</taxon>
        <taxon>Macrostomida</taxon>
        <taxon>Macrostomidae</taxon>
        <taxon>Macrostomum</taxon>
    </lineage>
</organism>
<reference evidence="8" key="1">
    <citation type="submission" date="2016-11" db="UniProtKB">
        <authorList>
            <consortium name="WormBaseParasite"/>
        </authorList>
    </citation>
    <scope>IDENTIFICATION</scope>
</reference>
<dbReference type="InterPro" id="IPR001820">
    <property type="entry name" value="TIMP"/>
</dbReference>
<dbReference type="AlphaFoldDB" id="A0A1I8ILP4"/>
<accession>A0A1I8ILP4</accession>
<dbReference type="GO" id="GO:0046872">
    <property type="term" value="F:metal ion binding"/>
    <property type="evidence" value="ECO:0007669"/>
    <property type="project" value="UniProtKB-KW"/>
</dbReference>
<dbReference type="Gene3D" id="2.40.50.120">
    <property type="match status" value="1"/>
</dbReference>
<evidence type="ECO:0000256" key="5">
    <source>
        <dbReference type="PIRSR" id="PIRSR601820-3"/>
    </source>
</evidence>
<evidence type="ECO:0000256" key="1">
    <source>
        <dbReference type="ARBA" id="ARBA00004613"/>
    </source>
</evidence>
<dbReference type="PROSITE" id="PS50189">
    <property type="entry name" value="NTR"/>
    <property type="match status" value="1"/>
</dbReference>
<keyword evidence="4" id="KW-0479">Metal-binding</keyword>
<dbReference type="WBParaSite" id="maker-uti_cns_0013796-snap-gene-0.1-mRNA-1">
    <property type="protein sequence ID" value="maker-uti_cns_0013796-snap-gene-0.1-mRNA-1"/>
    <property type="gene ID" value="maker-uti_cns_0013796-snap-gene-0.1"/>
</dbReference>
<evidence type="ECO:0000256" key="4">
    <source>
        <dbReference type="PIRSR" id="PIRSR601820-1"/>
    </source>
</evidence>
<dbReference type="InterPro" id="IPR008993">
    <property type="entry name" value="TIMP-like_OB-fold"/>
</dbReference>
<evidence type="ECO:0000313" key="7">
    <source>
        <dbReference type="Proteomes" id="UP000095280"/>
    </source>
</evidence>
<dbReference type="GO" id="GO:0008191">
    <property type="term" value="F:metalloendopeptidase inhibitor activity"/>
    <property type="evidence" value="ECO:0007669"/>
    <property type="project" value="InterPro"/>
</dbReference>
<evidence type="ECO:0000256" key="3">
    <source>
        <dbReference type="ARBA" id="ARBA00023157"/>
    </source>
</evidence>